<evidence type="ECO:0000256" key="2">
    <source>
        <dbReference type="ARBA" id="ARBA00022801"/>
    </source>
</evidence>
<dbReference type="InterPro" id="IPR052419">
    <property type="entry name" value="5_3-deoxyribonucleotidase-like"/>
</dbReference>
<dbReference type="RefSeq" id="WP_060673458.1">
    <property type="nucleotide sequence ID" value="NZ_LIXZ01000014.1"/>
</dbReference>
<dbReference type="SUPFAM" id="SSF56784">
    <property type="entry name" value="HAD-like"/>
    <property type="match status" value="1"/>
</dbReference>
<dbReference type="InterPro" id="IPR009206">
    <property type="entry name" value="Nucleotidase_putative"/>
</dbReference>
<dbReference type="EC" id="3.1.3.-" evidence="3"/>
<dbReference type="Gene3D" id="3.40.50.1000">
    <property type="entry name" value="HAD superfamily/HAD-like"/>
    <property type="match status" value="1"/>
</dbReference>
<dbReference type="InterPro" id="IPR036412">
    <property type="entry name" value="HAD-like_sf"/>
</dbReference>
<dbReference type="AlphaFoldDB" id="A0A0P6WCD2"/>
<dbReference type="EMBL" id="LIXZ01000014">
    <property type="protein sequence ID" value="KPL58584.1"/>
    <property type="molecule type" value="Genomic_DNA"/>
</dbReference>
<dbReference type="PANTHER" id="PTHR35134:SF2">
    <property type="entry name" value="NUCLEOTIDASE YQFW-RELATED"/>
    <property type="match status" value="1"/>
</dbReference>
<dbReference type="Proteomes" id="UP000050398">
    <property type="component" value="Unassembled WGS sequence"/>
</dbReference>
<proteinExistence type="inferred from homology"/>
<reference evidence="4 5" key="1">
    <citation type="submission" date="2015-08" db="EMBL/GenBank/DDBJ databases">
        <title>Draft Genome Sequence of Bacillus vietnamensis UCD-SED5.</title>
        <authorList>
            <person name="Lee R.D."/>
            <person name="Jospin G."/>
            <person name="Lang J.M."/>
            <person name="Coil D.A."/>
            <person name="Eisen J.A."/>
        </authorList>
    </citation>
    <scope>NUCLEOTIDE SEQUENCE [LARGE SCALE GENOMIC DNA]</scope>
    <source>
        <strain evidence="4 5">UCD-SED5</strain>
    </source>
</reference>
<protein>
    <recommendedName>
        <fullName evidence="3">Nucleotidase</fullName>
        <ecNumber evidence="3">3.1.3.-</ecNumber>
    </recommendedName>
</protein>
<gene>
    <name evidence="4" type="ORF">AM506_15805</name>
</gene>
<dbReference type="eggNOG" id="COG5663">
    <property type="taxonomic scope" value="Bacteria"/>
</dbReference>
<dbReference type="PANTHER" id="PTHR35134">
    <property type="entry name" value="NUCLEOTIDASE YQFW-RELATED"/>
    <property type="match status" value="1"/>
</dbReference>
<evidence type="ECO:0000313" key="5">
    <source>
        <dbReference type="Proteomes" id="UP000050398"/>
    </source>
</evidence>
<evidence type="ECO:0000256" key="3">
    <source>
        <dbReference type="PIRNR" id="PIRNR021362"/>
    </source>
</evidence>
<dbReference type="GO" id="GO:0016787">
    <property type="term" value="F:hydrolase activity"/>
    <property type="evidence" value="ECO:0007669"/>
    <property type="project" value="UniProtKB-KW"/>
</dbReference>
<dbReference type="PIRSF" id="PIRSF021362">
    <property type="entry name" value="UCP021362_HAD"/>
    <property type="match status" value="1"/>
</dbReference>
<keyword evidence="2 3" id="KW-0378">Hydrolase</keyword>
<organism evidence="4 5">
    <name type="scientific">Rossellomorea vietnamensis</name>
    <dbReference type="NCBI Taxonomy" id="218284"/>
    <lineage>
        <taxon>Bacteria</taxon>
        <taxon>Bacillati</taxon>
        <taxon>Bacillota</taxon>
        <taxon>Bacilli</taxon>
        <taxon>Bacillales</taxon>
        <taxon>Bacillaceae</taxon>
        <taxon>Rossellomorea</taxon>
    </lineage>
</organism>
<comment type="caution">
    <text evidence="4">The sequence shown here is derived from an EMBL/GenBank/DDBJ whole genome shotgun (WGS) entry which is preliminary data.</text>
</comment>
<sequence>MKRFGIDIDGTVTSPESLLPHINDHFQLNLTLQDITQYELTKVLDISPETFGKWFKEAEPLIYKESPLAPGAKTILDQWKEKHELYFISARRTDLFEITKKWFDAQDLMYHHIELIGSHDKISTAKKHAVDIFFEDKHDNAVAISEELSIPVLLFNTPYNQKPIPDGVIRVNDWKEADSWVQHWLQQQR</sequence>
<dbReference type="InterPro" id="IPR023214">
    <property type="entry name" value="HAD_sf"/>
</dbReference>
<dbReference type="PATRIC" id="fig|218284.4.peg.1358"/>
<dbReference type="OrthoDB" id="2471595at2"/>
<accession>A0A0P6WCD2</accession>
<evidence type="ECO:0000256" key="1">
    <source>
        <dbReference type="ARBA" id="ARBA00009589"/>
    </source>
</evidence>
<name>A0A0P6WCD2_9BACI</name>
<comment type="similarity">
    <text evidence="1 3">Belongs to the 5'(3')-deoxyribonucleotidase family.</text>
</comment>
<evidence type="ECO:0000313" key="4">
    <source>
        <dbReference type="EMBL" id="KPL58584.1"/>
    </source>
</evidence>